<dbReference type="PROSITE" id="PS00177">
    <property type="entry name" value="TOPOISOMERASE_II"/>
    <property type="match status" value="1"/>
</dbReference>
<dbReference type="SUPFAM" id="SSF54211">
    <property type="entry name" value="Ribosomal protein S5 domain 2-like"/>
    <property type="match status" value="1"/>
</dbReference>
<dbReference type="Pfam" id="PF16898">
    <property type="entry name" value="TOPRIM_C"/>
    <property type="match status" value="1"/>
</dbReference>
<evidence type="ECO:0000256" key="10">
    <source>
        <dbReference type="ARBA" id="ARBA00023125"/>
    </source>
</evidence>
<evidence type="ECO:0000256" key="2">
    <source>
        <dbReference type="ARBA" id="ARBA00001913"/>
    </source>
</evidence>
<gene>
    <name evidence="17" type="ORF">BSTOLATCC_MIC17616</name>
</gene>
<dbReference type="InterPro" id="IPR003594">
    <property type="entry name" value="HATPase_dom"/>
</dbReference>
<protein>
    <recommendedName>
        <fullName evidence="13">DNA topoisomerase 2</fullName>
        <ecNumber evidence="13">5.6.2.2</ecNumber>
    </recommendedName>
</protein>
<dbReference type="FunFam" id="3.40.50.670:FF:000001">
    <property type="entry name" value="DNA topoisomerase 2"/>
    <property type="match status" value="1"/>
</dbReference>
<dbReference type="PROSITE" id="PS50880">
    <property type="entry name" value="TOPRIM"/>
    <property type="match status" value="1"/>
</dbReference>
<dbReference type="InterPro" id="IPR013759">
    <property type="entry name" value="Topo_IIA_B_C"/>
</dbReference>
<dbReference type="CDD" id="cd16930">
    <property type="entry name" value="HATPase_TopII-like"/>
    <property type="match status" value="1"/>
</dbReference>
<dbReference type="InterPro" id="IPR001241">
    <property type="entry name" value="Topo_IIA"/>
</dbReference>
<dbReference type="EC" id="5.6.2.2" evidence="13"/>
<evidence type="ECO:0000256" key="9">
    <source>
        <dbReference type="ARBA" id="ARBA00023029"/>
    </source>
</evidence>
<evidence type="ECO:0000259" key="16">
    <source>
        <dbReference type="PROSITE" id="PS52040"/>
    </source>
</evidence>
<dbReference type="FunFam" id="3.30.230.10:FF:000008">
    <property type="entry name" value="DNA topoisomerase 2"/>
    <property type="match status" value="1"/>
</dbReference>
<dbReference type="Gene3D" id="1.10.268.10">
    <property type="entry name" value="Topoisomerase, domain 3"/>
    <property type="match status" value="1"/>
</dbReference>
<feature type="region of interest" description="Disordered" evidence="14">
    <location>
        <begin position="1260"/>
        <end position="1324"/>
    </location>
</feature>
<dbReference type="Gene3D" id="3.30.565.10">
    <property type="entry name" value="Histidine kinase-like ATPase, C-terminal domain"/>
    <property type="match status" value="1"/>
</dbReference>
<dbReference type="InterPro" id="IPR001154">
    <property type="entry name" value="TopoII_euk"/>
</dbReference>
<keyword evidence="9 12" id="KW-0799">Topoisomerase</keyword>
<comment type="similarity">
    <text evidence="4 13">Belongs to the type II topoisomerase family.</text>
</comment>
<dbReference type="InterPro" id="IPR034157">
    <property type="entry name" value="TOPRIM_TopoII"/>
</dbReference>
<dbReference type="PRINTS" id="PR00418">
    <property type="entry name" value="TPI2FAMILY"/>
</dbReference>
<organism evidence="17 18">
    <name type="scientific">Blepharisma stoltei</name>
    <dbReference type="NCBI Taxonomy" id="1481888"/>
    <lineage>
        <taxon>Eukaryota</taxon>
        <taxon>Sar</taxon>
        <taxon>Alveolata</taxon>
        <taxon>Ciliophora</taxon>
        <taxon>Postciliodesmatophora</taxon>
        <taxon>Heterotrichea</taxon>
        <taxon>Heterotrichida</taxon>
        <taxon>Blepharismidae</taxon>
        <taxon>Blepharisma</taxon>
    </lineage>
</organism>
<dbReference type="InterPro" id="IPR013760">
    <property type="entry name" value="Topo_IIA-like_dom_sf"/>
</dbReference>
<keyword evidence="8" id="KW-0460">Magnesium</keyword>
<dbReference type="GO" id="GO:0003918">
    <property type="term" value="F:DNA topoisomerase type II (double strand cut, ATP-hydrolyzing) activity"/>
    <property type="evidence" value="ECO:0007669"/>
    <property type="project" value="UniProtKB-UniRule"/>
</dbReference>
<evidence type="ECO:0000259" key="15">
    <source>
        <dbReference type="PROSITE" id="PS50880"/>
    </source>
</evidence>
<comment type="subunit">
    <text evidence="13">Homodimer.</text>
</comment>
<evidence type="ECO:0000313" key="17">
    <source>
        <dbReference type="EMBL" id="CAG9316989.1"/>
    </source>
</evidence>
<keyword evidence="5" id="KW-0479">Metal-binding</keyword>
<dbReference type="InterPro" id="IPR018522">
    <property type="entry name" value="TopoIIA_CS"/>
</dbReference>
<dbReference type="SUPFAM" id="SSF56719">
    <property type="entry name" value="Type II DNA topoisomerase"/>
    <property type="match status" value="1"/>
</dbReference>
<comment type="caution">
    <text evidence="17">The sequence shown here is derived from an EMBL/GenBank/DDBJ whole genome shotgun (WGS) entry which is preliminary data.</text>
</comment>
<dbReference type="InterPro" id="IPR013758">
    <property type="entry name" value="Topo_IIA_A/C_ab"/>
</dbReference>
<feature type="domain" description="Topo IIA-type catalytic" evidence="16">
    <location>
        <begin position="682"/>
        <end position="1125"/>
    </location>
</feature>
<dbReference type="GO" id="GO:0006265">
    <property type="term" value="P:DNA topological change"/>
    <property type="evidence" value="ECO:0007669"/>
    <property type="project" value="UniProtKB-UniRule"/>
</dbReference>
<accession>A0AAU9IV29</accession>
<comment type="cofactor">
    <cofactor evidence="3">
        <name>Mg(2+)</name>
        <dbReference type="ChEBI" id="CHEBI:18420"/>
    </cofactor>
</comment>
<proteinExistence type="inferred from homology"/>
<dbReference type="InterPro" id="IPR013757">
    <property type="entry name" value="Topo_IIA_A_a_sf"/>
</dbReference>
<comment type="cofactor">
    <cofactor evidence="2">
        <name>Ca(2+)</name>
        <dbReference type="ChEBI" id="CHEBI:29108"/>
    </cofactor>
</comment>
<feature type="compositionally biased region" description="Polar residues" evidence="14">
    <location>
        <begin position="1312"/>
        <end position="1324"/>
    </location>
</feature>
<name>A0AAU9IV29_9CILI</name>
<sequence>MSSKPKKTSSPKDATIEEIYQKKTPLEHILLRPDTYVGSIELQDSKLWVWDSITNKMVYRQIQYVPGLYKIFDEILVNAQDNFQRDKKMNSIQITIDRENGMISIWNNGKGIPVVIHQEHQVYVPELIFGQLLTSSNYDDSQKKVTGGRNGYGAKLTNVFSKTFIVETADPENKQIFTMEWTQNMTKKSKPKITKYNGKGSYTRVTFYPDLQRFGMNCLDKDIIDLMTKRAYDMAGCIGKKVKIFINDFEIPIKSFEDYVGLYLQNEGTPKIYSQYGNRWEIAATISDGTFQQVSFVNGICTSKGGTHVNHITDQLIDAISAAISKKHKKIEVKNNQIKQHLWVFINCLIENPCFDSQTKENMTLKPSNFGSKCEIDEQFLKNLIKCGIIESIVASSNAKAEVQLGKIVKSKKNEKLFINKLEDANLAGTSQGNKCSLILTEGDSAKALAMAGIEVLGRDKYGVFPLKGKLLNVREASHKQLMGNEEIQNIMKIVGLQPNKEYTDVNGLRYGSIMIMADQDLDGSHIKGLIINFIHFFWPSLLKKDGFLKEFITPIVKATNGSLTVSFFTINEFSEWLKEANHDEWTTKYYKGLGTSTSKEAKEYFSNLGKHQIDFSWENDTRESDAIDMAFSKARADDRKKWLANLSPETYLDMNVEKVSYYDFIHKELVLFSNYDNIRSIPSLIDGLKPGQRKIIFACFKRKLSSEIKVAQLAGYVAEHSAYHHGEQSLAATIVGLSQNFVGSNNLNLLVPIGQFGTRAMGGKDNASPRYIFTNLSDITRKLFIQDDDNVVSYQNEEGQRIEPYYYVPVIPTVLVNGAEGIGTGWSTFIAPHNPIEIINSYRKRIEGCRFEENKISPWFRGFTGTIENVGNSFEIRGKFETINEDWIRIAELPIGKWTSDYKSFLESLMQEEDAFITEFKEYHTDDRVEFHVCIPTLTELPADQLMKKLKLISTLNLSNLVLFDRDRKIHKYSNVYEIMEEHFNVRADFYQKRKDYLVAKLTKEVKILSNKVRFINALSDGEISVYNRMKTLIVGDLKRKDFMSASELDNIFKESNNSDLDEDERSGIRKKIPLDEYDYLLNLPLWSFTFEKVRQLKAEEEEKSALLEKLINTTIFEMWIKDLDDLQQTIESLWNKEENSRENQIVSNINKRKRGKKDSPEAIKPAKKLELNSNEGKKAVNKEKIVQKKLAAFIEDKADMDIEENKEEKLENAKNTLKISDKLEKFQKDEPQQNSIAPIKEDFTGNFNALKELLKSVPLSESGESSEGSEFSNPFGGSLKKKRPRDEESNSSSSLGDPTKTAKLSKNRSSKPQSSAISNDED</sequence>
<dbReference type="GO" id="GO:0005524">
    <property type="term" value="F:ATP binding"/>
    <property type="evidence" value="ECO:0007669"/>
    <property type="project" value="UniProtKB-UniRule"/>
</dbReference>
<dbReference type="InterPro" id="IPR002205">
    <property type="entry name" value="Topo_IIA_dom_A"/>
</dbReference>
<keyword evidence="11 12" id="KW-0413">Isomerase</keyword>
<dbReference type="InterPro" id="IPR006171">
    <property type="entry name" value="TOPRIM_dom"/>
</dbReference>
<dbReference type="InterPro" id="IPR013506">
    <property type="entry name" value="Topo_IIA_bsu_dom2"/>
</dbReference>
<evidence type="ECO:0000256" key="12">
    <source>
        <dbReference type="PROSITE-ProRule" id="PRU01384"/>
    </source>
</evidence>
<keyword evidence="7 13" id="KW-0067">ATP-binding</keyword>
<dbReference type="GO" id="GO:0000712">
    <property type="term" value="P:resolution of meiotic recombination intermediates"/>
    <property type="evidence" value="ECO:0007669"/>
    <property type="project" value="TreeGrafter"/>
</dbReference>
<dbReference type="PANTHER" id="PTHR10169">
    <property type="entry name" value="DNA TOPOISOMERASE/GYRASE"/>
    <property type="match status" value="1"/>
</dbReference>
<evidence type="ECO:0000256" key="7">
    <source>
        <dbReference type="ARBA" id="ARBA00022840"/>
    </source>
</evidence>
<keyword evidence="18" id="KW-1185">Reference proteome</keyword>
<dbReference type="Gene3D" id="3.30.1360.40">
    <property type="match status" value="1"/>
</dbReference>
<evidence type="ECO:0000256" key="8">
    <source>
        <dbReference type="ARBA" id="ARBA00022842"/>
    </source>
</evidence>
<dbReference type="Gene3D" id="3.40.50.670">
    <property type="match status" value="1"/>
</dbReference>
<dbReference type="Proteomes" id="UP001162131">
    <property type="component" value="Unassembled WGS sequence"/>
</dbReference>
<dbReference type="Gene3D" id="3.30.230.10">
    <property type="match status" value="1"/>
</dbReference>
<evidence type="ECO:0000256" key="11">
    <source>
        <dbReference type="ARBA" id="ARBA00023235"/>
    </source>
</evidence>
<dbReference type="PROSITE" id="PS52040">
    <property type="entry name" value="TOPO_IIA"/>
    <property type="match status" value="1"/>
</dbReference>
<comment type="catalytic activity">
    <reaction evidence="1 12 13">
        <text>ATP-dependent breakage, passage and rejoining of double-stranded DNA.</text>
        <dbReference type="EC" id="5.6.2.2"/>
    </reaction>
</comment>
<dbReference type="InterPro" id="IPR014721">
    <property type="entry name" value="Ribsml_uS5_D2-typ_fold_subgr"/>
</dbReference>
<dbReference type="CDD" id="cd03365">
    <property type="entry name" value="TOPRIM_TopoIIA"/>
    <property type="match status" value="1"/>
</dbReference>
<feature type="active site" description="O-(5'-phospho-DNA)-tyrosine intermediate" evidence="12">
    <location>
        <position position="772"/>
    </location>
</feature>
<dbReference type="Gene3D" id="3.30.1490.30">
    <property type="match status" value="1"/>
</dbReference>
<dbReference type="Gene3D" id="3.90.199.10">
    <property type="entry name" value="Topoisomerase II, domain 5"/>
    <property type="match status" value="1"/>
</dbReference>
<dbReference type="GO" id="GO:0003677">
    <property type="term" value="F:DNA binding"/>
    <property type="evidence" value="ECO:0007669"/>
    <property type="project" value="UniProtKB-UniRule"/>
</dbReference>
<evidence type="ECO:0000256" key="3">
    <source>
        <dbReference type="ARBA" id="ARBA00001946"/>
    </source>
</evidence>
<dbReference type="CDD" id="cd03481">
    <property type="entry name" value="TopoIIA_Trans_ScTopoIIA"/>
    <property type="match status" value="1"/>
</dbReference>
<feature type="compositionally biased region" description="Low complexity" evidence="14">
    <location>
        <begin position="1262"/>
        <end position="1280"/>
    </location>
</feature>
<dbReference type="SMART" id="SM00434">
    <property type="entry name" value="TOP4c"/>
    <property type="match status" value="1"/>
</dbReference>
<dbReference type="PRINTS" id="PR01158">
    <property type="entry name" value="TOPISMRASEII"/>
</dbReference>
<evidence type="ECO:0000256" key="4">
    <source>
        <dbReference type="ARBA" id="ARBA00011080"/>
    </source>
</evidence>
<dbReference type="SUPFAM" id="SSF55874">
    <property type="entry name" value="ATPase domain of HSP90 chaperone/DNA topoisomerase II/histidine kinase"/>
    <property type="match status" value="1"/>
</dbReference>
<dbReference type="InterPro" id="IPR050634">
    <property type="entry name" value="DNA_Topoisomerase_II"/>
</dbReference>
<dbReference type="InterPro" id="IPR036890">
    <property type="entry name" value="HATPase_C_sf"/>
</dbReference>
<dbReference type="GO" id="GO:0000819">
    <property type="term" value="P:sister chromatid segregation"/>
    <property type="evidence" value="ECO:0007669"/>
    <property type="project" value="TreeGrafter"/>
</dbReference>
<dbReference type="SMART" id="SM00433">
    <property type="entry name" value="TOP2c"/>
    <property type="match status" value="1"/>
</dbReference>
<dbReference type="Pfam" id="PF02518">
    <property type="entry name" value="HATPase_c"/>
    <property type="match status" value="1"/>
</dbReference>
<keyword evidence="6 13" id="KW-0547">Nucleotide-binding</keyword>
<dbReference type="PANTHER" id="PTHR10169:SF38">
    <property type="entry name" value="DNA TOPOISOMERASE 2"/>
    <property type="match status" value="1"/>
</dbReference>
<evidence type="ECO:0000256" key="13">
    <source>
        <dbReference type="RuleBase" id="RU362094"/>
    </source>
</evidence>
<evidence type="ECO:0000313" key="18">
    <source>
        <dbReference type="Proteomes" id="UP001162131"/>
    </source>
</evidence>
<dbReference type="FunFam" id="3.30.565.10:FF:000004">
    <property type="entry name" value="DNA topoisomerase 2"/>
    <property type="match status" value="1"/>
</dbReference>
<dbReference type="EMBL" id="CAJZBQ010000017">
    <property type="protein sequence ID" value="CAG9316989.1"/>
    <property type="molecule type" value="Genomic_DNA"/>
</dbReference>
<dbReference type="GO" id="GO:0005634">
    <property type="term" value="C:nucleus"/>
    <property type="evidence" value="ECO:0007669"/>
    <property type="project" value="TreeGrafter"/>
</dbReference>
<dbReference type="InterPro" id="IPR020568">
    <property type="entry name" value="Ribosomal_Su5_D2-typ_SF"/>
</dbReference>
<keyword evidence="10 12" id="KW-0238">DNA-binding</keyword>
<dbReference type="Pfam" id="PF00521">
    <property type="entry name" value="DNA_topoisoIV"/>
    <property type="match status" value="1"/>
</dbReference>
<comment type="function">
    <text evidence="13">Control of topological states of DNA by transient breakage and subsequent rejoining of DNA strands. Topoisomerase II makes double-strand breaks.</text>
</comment>
<evidence type="ECO:0000256" key="6">
    <source>
        <dbReference type="ARBA" id="ARBA00022741"/>
    </source>
</evidence>
<evidence type="ECO:0000256" key="5">
    <source>
        <dbReference type="ARBA" id="ARBA00022723"/>
    </source>
</evidence>
<dbReference type="FunFam" id="3.30.1490.30:FF:000001">
    <property type="entry name" value="DNA topoisomerase 2"/>
    <property type="match status" value="1"/>
</dbReference>
<evidence type="ECO:0000256" key="1">
    <source>
        <dbReference type="ARBA" id="ARBA00000185"/>
    </source>
</evidence>
<dbReference type="Pfam" id="PF01751">
    <property type="entry name" value="Toprim"/>
    <property type="match status" value="1"/>
</dbReference>
<reference evidence="17" key="1">
    <citation type="submission" date="2021-09" db="EMBL/GenBank/DDBJ databases">
        <authorList>
            <consortium name="AG Swart"/>
            <person name="Singh M."/>
            <person name="Singh A."/>
            <person name="Seah K."/>
            <person name="Emmerich C."/>
        </authorList>
    </citation>
    <scope>NUCLEOTIDE SEQUENCE</scope>
    <source>
        <strain evidence="17">ATCC30299</strain>
    </source>
</reference>
<dbReference type="FunFam" id="3.90.199.10:FF:000002">
    <property type="entry name" value="DNA topoisomerase 2"/>
    <property type="match status" value="1"/>
</dbReference>
<dbReference type="InterPro" id="IPR031660">
    <property type="entry name" value="TOPRIM_C"/>
</dbReference>
<evidence type="ECO:0000256" key="14">
    <source>
        <dbReference type="SAM" id="MobiDB-lite"/>
    </source>
</evidence>
<feature type="domain" description="Toprim" evidence="15">
    <location>
        <begin position="436"/>
        <end position="558"/>
    </location>
</feature>
<dbReference type="GO" id="GO:0046872">
    <property type="term" value="F:metal ion binding"/>
    <property type="evidence" value="ECO:0007669"/>
    <property type="project" value="UniProtKB-KW"/>
</dbReference>
<dbReference type="Pfam" id="PF00204">
    <property type="entry name" value="DNA_gyraseB"/>
    <property type="match status" value="1"/>
</dbReference>